<name>A0AAV2DAN8_9ROSI</name>
<accession>A0AAV2DAN8</accession>
<reference evidence="1 2" key="1">
    <citation type="submission" date="2024-04" db="EMBL/GenBank/DDBJ databases">
        <authorList>
            <person name="Fracassetti M."/>
        </authorList>
    </citation>
    <scope>NUCLEOTIDE SEQUENCE [LARGE SCALE GENOMIC DNA]</scope>
</reference>
<dbReference type="AlphaFoldDB" id="A0AAV2DAN8"/>
<organism evidence="1 2">
    <name type="scientific">Linum trigynum</name>
    <dbReference type="NCBI Taxonomy" id="586398"/>
    <lineage>
        <taxon>Eukaryota</taxon>
        <taxon>Viridiplantae</taxon>
        <taxon>Streptophyta</taxon>
        <taxon>Embryophyta</taxon>
        <taxon>Tracheophyta</taxon>
        <taxon>Spermatophyta</taxon>
        <taxon>Magnoliopsida</taxon>
        <taxon>eudicotyledons</taxon>
        <taxon>Gunneridae</taxon>
        <taxon>Pentapetalae</taxon>
        <taxon>rosids</taxon>
        <taxon>fabids</taxon>
        <taxon>Malpighiales</taxon>
        <taxon>Linaceae</taxon>
        <taxon>Linum</taxon>
    </lineage>
</organism>
<dbReference type="Proteomes" id="UP001497516">
    <property type="component" value="Chromosome 2"/>
</dbReference>
<keyword evidence="2" id="KW-1185">Reference proteome</keyword>
<sequence>MSLITCKAHRWLANPVTAPKSVRLKEAPRGAWGARLEEVMKKKWVSLPHSLARAEDYQHEQQEPGSPT</sequence>
<dbReference type="EMBL" id="OZ034815">
    <property type="protein sequence ID" value="CAL1370944.1"/>
    <property type="molecule type" value="Genomic_DNA"/>
</dbReference>
<protein>
    <submittedName>
        <fullName evidence="1">Uncharacterized protein</fullName>
    </submittedName>
</protein>
<evidence type="ECO:0000313" key="2">
    <source>
        <dbReference type="Proteomes" id="UP001497516"/>
    </source>
</evidence>
<evidence type="ECO:0000313" key="1">
    <source>
        <dbReference type="EMBL" id="CAL1370944.1"/>
    </source>
</evidence>
<gene>
    <name evidence="1" type="ORF">LTRI10_LOCUS13036</name>
</gene>
<proteinExistence type="predicted"/>